<organism evidence="3 4">
    <name type="scientific">Roseofilum halophilum BLCC-M91</name>
    <dbReference type="NCBI Taxonomy" id="3022259"/>
    <lineage>
        <taxon>Bacteria</taxon>
        <taxon>Bacillati</taxon>
        <taxon>Cyanobacteriota</taxon>
        <taxon>Cyanophyceae</taxon>
        <taxon>Desertifilales</taxon>
        <taxon>Desertifilaceae</taxon>
        <taxon>Roseofilum</taxon>
        <taxon>Roseofilum halophilum</taxon>
    </lineage>
</organism>
<protein>
    <submittedName>
        <fullName evidence="3">DUF948 domain-containing protein</fullName>
    </submittedName>
</protein>
<name>A0ABT7BKB1_9CYAN</name>
<feature type="compositionally biased region" description="Polar residues" evidence="1">
    <location>
        <begin position="135"/>
        <end position="153"/>
    </location>
</feature>
<accession>A0ABT7BKB1</accession>
<feature type="transmembrane region" description="Helical" evidence="2">
    <location>
        <begin position="6"/>
        <end position="30"/>
    </location>
</feature>
<evidence type="ECO:0000313" key="4">
    <source>
        <dbReference type="Proteomes" id="UP001231370"/>
    </source>
</evidence>
<keyword evidence="2" id="KW-1133">Transmembrane helix</keyword>
<evidence type="ECO:0000256" key="1">
    <source>
        <dbReference type="SAM" id="MobiDB-lite"/>
    </source>
</evidence>
<feature type="region of interest" description="Disordered" evidence="1">
    <location>
        <begin position="119"/>
        <end position="153"/>
    </location>
</feature>
<keyword evidence="2" id="KW-0472">Membrane</keyword>
<dbReference type="PANTHER" id="PTHR33825:SF5">
    <property type="entry name" value="TRANSMEMBRANE PROTEIN"/>
    <property type="match status" value="1"/>
</dbReference>
<gene>
    <name evidence="3" type="ORF">PJF56_10075</name>
</gene>
<sequence>MIDPLFWLGLSILLVAVSLTAVLIVAVPAVKELARAARSAEKLFDTLSRELPPTLESIRLTGIEISDLTDDVSQGVQRASKVAKQLDRGIETAREQAKGVQGTTRSVFTGLKVAWKRFKQPNSSSKADDAIANTDRPSLPSSDNQRYGSTRRK</sequence>
<keyword evidence="2" id="KW-0812">Transmembrane</keyword>
<evidence type="ECO:0000313" key="3">
    <source>
        <dbReference type="EMBL" id="MDJ1179212.1"/>
    </source>
</evidence>
<keyword evidence="4" id="KW-1185">Reference proteome</keyword>
<evidence type="ECO:0000256" key="2">
    <source>
        <dbReference type="SAM" id="Phobius"/>
    </source>
</evidence>
<reference evidence="3 4" key="1">
    <citation type="submission" date="2023-01" db="EMBL/GenBank/DDBJ databases">
        <title>Novel diversity within Roseofilum (Cyanobacteria; Desertifilaceae) from marine benthic mats with descriptions of four novel species.</title>
        <authorList>
            <person name="Wang Y."/>
            <person name="Berthold D.E."/>
            <person name="Hu J."/>
            <person name="Lefler F.W."/>
            <person name="Laughinghouse H.D. IV."/>
        </authorList>
    </citation>
    <scope>NUCLEOTIDE SEQUENCE [LARGE SCALE GENOMIC DNA]</scope>
    <source>
        <strain evidence="3 4">BLCC-M91</strain>
    </source>
</reference>
<dbReference type="RefSeq" id="WP_283762522.1">
    <property type="nucleotide sequence ID" value="NZ_JAQPOK010000079.1"/>
</dbReference>
<dbReference type="EMBL" id="JAQPOK010000079">
    <property type="protein sequence ID" value="MDJ1179212.1"/>
    <property type="molecule type" value="Genomic_DNA"/>
</dbReference>
<comment type="caution">
    <text evidence="3">The sequence shown here is derived from an EMBL/GenBank/DDBJ whole genome shotgun (WGS) entry which is preliminary data.</text>
</comment>
<dbReference type="Proteomes" id="UP001231370">
    <property type="component" value="Unassembled WGS sequence"/>
</dbReference>
<proteinExistence type="predicted"/>
<dbReference type="PANTHER" id="PTHR33825">
    <property type="entry name" value="CHITINASE-LIKE PROTEIN"/>
    <property type="match status" value="1"/>
</dbReference>